<feature type="compositionally biased region" description="Low complexity" evidence="1">
    <location>
        <begin position="631"/>
        <end position="643"/>
    </location>
</feature>
<proteinExistence type="predicted"/>
<dbReference type="PANTHER" id="PTHR36029:SF1">
    <property type="entry name" value="PROTEIN TPLATE"/>
    <property type="match status" value="1"/>
</dbReference>
<comment type="caution">
    <text evidence="2">The sequence shown here is derived from an EMBL/GenBank/DDBJ whole genome shotgun (WGS) entry which is preliminary data.</text>
</comment>
<evidence type="ECO:0000313" key="4">
    <source>
        <dbReference type="Proteomes" id="UP000747110"/>
    </source>
</evidence>
<protein>
    <submittedName>
        <fullName evidence="2">Uncharacterized protein</fullName>
    </submittedName>
</protein>
<organism evidence="2 4">
    <name type="scientific">Volvox reticuliferus</name>
    <dbReference type="NCBI Taxonomy" id="1737510"/>
    <lineage>
        <taxon>Eukaryota</taxon>
        <taxon>Viridiplantae</taxon>
        <taxon>Chlorophyta</taxon>
        <taxon>core chlorophytes</taxon>
        <taxon>Chlorophyceae</taxon>
        <taxon>CS clade</taxon>
        <taxon>Chlamydomonadales</taxon>
        <taxon>Volvocaceae</taxon>
        <taxon>Volvox</taxon>
    </lineage>
</organism>
<name>A0A8J4FGT6_9CHLO</name>
<evidence type="ECO:0000313" key="2">
    <source>
        <dbReference type="EMBL" id="GIL70286.1"/>
    </source>
</evidence>
<dbReference type="Gene3D" id="1.25.10.10">
    <property type="entry name" value="Leucine-rich Repeat Variant"/>
    <property type="match status" value="1"/>
</dbReference>
<dbReference type="SUPFAM" id="SSF48371">
    <property type="entry name" value="ARM repeat"/>
    <property type="match status" value="1"/>
</dbReference>
<feature type="region of interest" description="Disordered" evidence="1">
    <location>
        <begin position="1094"/>
        <end position="1118"/>
    </location>
</feature>
<feature type="region of interest" description="Disordered" evidence="1">
    <location>
        <begin position="529"/>
        <end position="657"/>
    </location>
</feature>
<evidence type="ECO:0000313" key="3">
    <source>
        <dbReference type="EMBL" id="GIL98004.1"/>
    </source>
</evidence>
<evidence type="ECO:0000256" key="1">
    <source>
        <dbReference type="SAM" id="MobiDB-lite"/>
    </source>
</evidence>
<dbReference type="PANTHER" id="PTHR36029">
    <property type="entry name" value="TSET COMPLEX MEMBER TSTA"/>
    <property type="match status" value="1"/>
</dbReference>
<feature type="compositionally biased region" description="Basic and acidic residues" evidence="1">
    <location>
        <begin position="619"/>
        <end position="630"/>
    </location>
</feature>
<sequence>MPATALVSTETSAEAGILFDLLGDASSGNDVSYMVHEVLQAIFNKPAASPHVRKLAYEVCRHANLTESDYRKLWESIAGDVNGSDPEVMAAALRFIACLPTSQLADRFVIGQLSELVKPCLAADAAVVRAAAVQSLSRVLLLHEVQHAAASSVGLANAYEGLWDEITDSLLDERPFVVGQAAAATAQLLAFGIDGGASGFSGAHIVGAAGNGQAGGGDGSSFVGFMMSRFANRAALRLSTALGPVLDMCSRVPAPGQVAVCDMLLSLTRRVLVNTVRTAAAGEAAPPLPTGMPVPSLASLVTSVASYLANQLHSGDAAACTEACGAVLELAADLAAAGPAAGGAPAGLPQGLILGAVDALMQLQDRELVEAGLGDICEVLSEALPALLPAGRADVLRKLWPLAGRIDDVSRRARVFSVAWKTAVSSEMDYRTGSVMQPDGGTTGPLVTGPPAAASSAGSDPLGLLSSLAVPSAAGAGGSKPDQMAGVVTSVPSSCRVAALLGEPFVAVIMSGKAPAAEEGVGFSARQASFSASAPPGSSSLSTVTNRVAPSPPRQLLPLSRVESVRSAASGTTSDGGKGLKLDKERKSSVFGSRFFRKNKGRGEPDNDSGSASSASAAAHEEAAAAKQAEEAAATAVQQAATAPLSPRSPSGSNLAGALPTGPFSGASSGDVAAAILARAAPSYATLRHELLQCLLQQLAHHPAAAVAAELCAEHVAAARHDRNPPTHAPNTSTSAASLARRLGDTVQWVAMASEVLSDTAACVTWEPYVMPEITANPRSLQSGCVPVDFNNLTADLWLGILQAALQAARSAQAFLGRMVAEVVDATTATARGAQTSAFMGLGYGTPYGLTAGGPGATQQQPEVTAEAHYRALLSYLKDRVEVLQRLLTMHLSSWSVLSASVRPRVAWVAAHCLPLPGHWDDRWELLLGCLDSLLVRGTDVLSSSRRNDLLGSALAGGLFKAGRQAWTDPSKPFLFDISSASALCEAPEYEALGLLVALTALQQLAARLVNAVADAVPHGHAGAVHGQASAVAKRLEAVLRHFTGTEVAAAPHVRDWCKRILRYLATIMTYTPPVNLPQLVAALGVIAKQEHQADGAAAADDDDDSSSDASSVYQPVEGQSQLPPALAAAAAAAVAAASMHSQDKATANGSAGNGEAAQPEEALITDEAAKQRAARSYLVHSAAAALPMWGYPFAPLSAVALHNSKRARRHRALSQHLADATAMAEAPRPTLAAALRPLQPLEDEATTAGASPASGPVLSSRGQYRLDSEAFWLALPRTLSPWQELTGPADPLLLQGCYVRSDSTPGDSATITVLLSAVNRLPVELSHVEVALKTTGPLMSNTRRPAIWELPRLAGQDRAVESFTFKVLGYGHMQLHAQLQLCRGPPRTDISPLQLSCLPLEMPSVLLMRPPRQVTEAAEFFKTWGTLPARVELPGVCTWPGPEGGAFLVSALLRVGALGCALLQHVPAVYGFQAAFAADTVQGDRLAVVLTTQLMPPSGPGTSAETFCTFSIRSNSPDLTLNIQNGAAAWLAHITAGTAGVGGGGPPPPTAASAKPPLHPRVAALLQSYSASAAQLESVLTPMASFGLSAAMGTGAEPGARGGASAINTVLLKNWALQEWQRLHRLAV</sequence>
<keyword evidence="4" id="KW-1185">Reference proteome</keyword>
<dbReference type="InterPro" id="IPR011989">
    <property type="entry name" value="ARM-like"/>
</dbReference>
<feature type="compositionally biased region" description="Basic and acidic residues" evidence="1">
    <location>
        <begin position="578"/>
        <end position="588"/>
    </location>
</feature>
<reference evidence="2" key="1">
    <citation type="journal article" date="2021" name="Proc. Natl. Acad. Sci. U.S.A.">
        <title>Three genomes in the algal genus Volvox reveal the fate of a haploid sex-determining region after a transition to homothallism.</title>
        <authorList>
            <person name="Yamamoto K."/>
            <person name="Hamaji T."/>
            <person name="Kawai-Toyooka H."/>
            <person name="Matsuzaki R."/>
            <person name="Takahashi F."/>
            <person name="Nishimura Y."/>
            <person name="Kawachi M."/>
            <person name="Noguchi H."/>
            <person name="Minakuchi Y."/>
            <person name="Umen J.G."/>
            <person name="Toyoda A."/>
            <person name="Nozaki H."/>
        </authorList>
    </citation>
    <scope>NUCLEOTIDE SEQUENCE</scope>
    <source>
        <strain evidence="3">NIES-3785</strain>
        <strain evidence="2">NIES-3786</strain>
    </source>
</reference>
<gene>
    <name evidence="2" type="ORF">Vretifemale_1107</name>
    <name evidence="3" type="ORF">Vretimale_3427</name>
</gene>
<feature type="compositionally biased region" description="Low complexity" evidence="1">
    <location>
        <begin position="444"/>
        <end position="458"/>
    </location>
</feature>
<feature type="compositionally biased region" description="Low complexity" evidence="1">
    <location>
        <begin position="529"/>
        <end position="542"/>
    </location>
</feature>
<dbReference type="EMBL" id="BNCQ01000005">
    <property type="protein sequence ID" value="GIL98004.1"/>
    <property type="molecule type" value="Genomic_DNA"/>
</dbReference>
<dbReference type="OrthoDB" id="553276at2759"/>
<dbReference type="InterPro" id="IPR016024">
    <property type="entry name" value="ARM-type_fold"/>
</dbReference>
<dbReference type="Proteomes" id="UP000722791">
    <property type="component" value="Unassembled WGS sequence"/>
</dbReference>
<feature type="region of interest" description="Disordered" evidence="1">
    <location>
        <begin position="431"/>
        <end position="458"/>
    </location>
</feature>
<dbReference type="InterPro" id="IPR037501">
    <property type="entry name" value="TPLATE"/>
</dbReference>
<dbReference type="EMBL" id="BNCP01000002">
    <property type="protein sequence ID" value="GIL70286.1"/>
    <property type="molecule type" value="Genomic_DNA"/>
</dbReference>
<dbReference type="GO" id="GO:0006897">
    <property type="term" value="P:endocytosis"/>
    <property type="evidence" value="ECO:0007669"/>
    <property type="project" value="InterPro"/>
</dbReference>
<dbReference type="Proteomes" id="UP000747110">
    <property type="component" value="Unassembled WGS sequence"/>
</dbReference>
<accession>A0A8J4FGT6</accession>